<keyword evidence="3" id="KW-1185">Reference proteome</keyword>
<gene>
    <name evidence="2" type="ORF">CMV_012939</name>
</gene>
<protein>
    <submittedName>
        <fullName evidence="2">Uncharacterized protein</fullName>
    </submittedName>
</protein>
<sequence length="139" mass="15384">MYDIPIGTENVHEENKEDNGDVVYQESECIGVNATVQQENDEDLTLLHRDDVPAIDLGNLIPVDDVYVQLDESYVESTSGGSSSRHKRDQKRAQSHSFFQLDGGVEVDPFGMFVQDGAVEVDPLGMFVQEGGLELVPKK</sequence>
<accession>A0A8J4VIP1</accession>
<evidence type="ECO:0000313" key="3">
    <source>
        <dbReference type="Proteomes" id="UP000737018"/>
    </source>
</evidence>
<comment type="caution">
    <text evidence="2">The sequence shown here is derived from an EMBL/GenBank/DDBJ whole genome shotgun (WGS) entry which is preliminary data.</text>
</comment>
<dbReference type="AlphaFoldDB" id="A0A8J4VIP1"/>
<proteinExistence type="predicted"/>
<dbReference type="OrthoDB" id="1878503at2759"/>
<reference evidence="2" key="1">
    <citation type="submission" date="2020-03" db="EMBL/GenBank/DDBJ databases">
        <title>Castanea mollissima Vanexum genome sequencing.</title>
        <authorList>
            <person name="Staton M."/>
        </authorList>
    </citation>
    <scope>NUCLEOTIDE SEQUENCE</scope>
    <source>
        <tissue evidence="2">Leaf</tissue>
    </source>
</reference>
<name>A0A8J4VIP1_9ROSI</name>
<evidence type="ECO:0000313" key="2">
    <source>
        <dbReference type="EMBL" id="KAF3962563.1"/>
    </source>
</evidence>
<evidence type="ECO:0000256" key="1">
    <source>
        <dbReference type="SAM" id="MobiDB-lite"/>
    </source>
</evidence>
<feature type="region of interest" description="Disordered" evidence="1">
    <location>
        <begin position="74"/>
        <end position="95"/>
    </location>
</feature>
<dbReference type="EMBL" id="JRKL02001699">
    <property type="protein sequence ID" value="KAF3962563.1"/>
    <property type="molecule type" value="Genomic_DNA"/>
</dbReference>
<dbReference type="Proteomes" id="UP000737018">
    <property type="component" value="Unassembled WGS sequence"/>
</dbReference>
<organism evidence="2 3">
    <name type="scientific">Castanea mollissima</name>
    <name type="common">Chinese chestnut</name>
    <dbReference type="NCBI Taxonomy" id="60419"/>
    <lineage>
        <taxon>Eukaryota</taxon>
        <taxon>Viridiplantae</taxon>
        <taxon>Streptophyta</taxon>
        <taxon>Embryophyta</taxon>
        <taxon>Tracheophyta</taxon>
        <taxon>Spermatophyta</taxon>
        <taxon>Magnoliopsida</taxon>
        <taxon>eudicotyledons</taxon>
        <taxon>Gunneridae</taxon>
        <taxon>Pentapetalae</taxon>
        <taxon>rosids</taxon>
        <taxon>fabids</taxon>
        <taxon>Fagales</taxon>
        <taxon>Fagaceae</taxon>
        <taxon>Castanea</taxon>
    </lineage>
</organism>
<feature type="compositionally biased region" description="Basic residues" evidence="1">
    <location>
        <begin position="84"/>
        <end position="94"/>
    </location>
</feature>